<evidence type="ECO:0000256" key="1">
    <source>
        <dbReference type="SAM" id="SignalP"/>
    </source>
</evidence>
<proteinExistence type="predicted"/>
<keyword evidence="3" id="KW-1185">Reference proteome</keyword>
<evidence type="ECO:0008006" key="4">
    <source>
        <dbReference type="Google" id="ProtNLM"/>
    </source>
</evidence>
<organism evidence="2 3">
    <name type="scientific">Arthrobacter ginkgonis</name>
    <dbReference type="NCBI Taxonomy" id="1630594"/>
    <lineage>
        <taxon>Bacteria</taxon>
        <taxon>Bacillati</taxon>
        <taxon>Actinomycetota</taxon>
        <taxon>Actinomycetes</taxon>
        <taxon>Micrococcales</taxon>
        <taxon>Micrococcaceae</taxon>
        <taxon>Arthrobacter</taxon>
    </lineage>
</organism>
<dbReference type="RefSeq" id="WP_345152201.1">
    <property type="nucleotide sequence ID" value="NZ_BAABEO010000020.1"/>
</dbReference>
<evidence type="ECO:0000313" key="2">
    <source>
        <dbReference type="EMBL" id="GAA3691743.1"/>
    </source>
</evidence>
<evidence type="ECO:0000313" key="3">
    <source>
        <dbReference type="Proteomes" id="UP001500752"/>
    </source>
</evidence>
<dbReference type="Proteomes" id="UP001500752">
    <property type="component" value="Unassembled WGS sequence"/>
</dbReference>
<dbReference type="EMBL" id="BAABEO010000020">
    <property type="protein sequence ID" value="GAA3691743.1"/>
    <property type="molecule type" value="Genomic_DNA"/>
</dbReference>
<feature type="chain" id="PRO_5047357826" description="Lipoprotein" evidence="1">
    <location>
        <begin position="27"/>
        <end position="122"/>
    </location>
</feature>
<feature type="signal peptide" evidence="1">
    <location>
        <begin position="1"/>
        <end position="26"/>
    </location>
</feature>
<comment type="caution">
    <text evidence="2">The sequence shown here is derived from an EMBL/GenBank/DDBJ whole genome shotgun (WGS) entry which is preliminary data.</text>
</comment>
<reference evidence="3" key="1">
    <citation type="journal article" date="2019" name="Int. J. Syst. Evol. Microbiol.">
        <title>The Global Catalogue of Microorganisms (GCM) 10K type strain sequencing project: providing services to taxonomists for standard genome sequencing and annotation.</title>
        <authorList>
            <consortium name="The Broad Institute Genomics Platform"/>
            <consortium name="The Broad Institute Genome Sequencing Center for Infectious Disease"/>
            <person name="Wu L."/>
            <person name="Ma J."/>
        </authorList>
    </citation>
    <scope>NUCLEOTIDE SEQUENCE [LARGE SCALE GENOMIC DNA]</scope>
    <source>
        <strain evidence="3">JCM 30742</strain>
    </source>
</reference>
<name>A0ABP7CJL0_9MICC</name>
<protein>
    <recommendedName>
        <fullName evidence="4">Lipoprotein</fullName>
    </recommendedName>
</protein>
<sequence>MRFARVLPLSLSALAVVALSTGCAEIADTAKQAAGDAASQVASDVANTARTEAVKAICAPVKDGKVSAGDIQALSGWVLAAGENGVPAEITGPLQQIAEAGDKAPAEAVAALDDACDSALAQ</sequence>
<dbReference type="PROSITE" id="PS51257">
    <property type="entry name" value="PROKAR_LIPOPROTEIN"/>
    <property type="match status" value="1"/>
</dbReference>
<gene>
    <name evidence="2" type="ORF">GCM10023081_31550</name>
</gene>
<accession>A0ABP7CJL0</accession>
<keyword evidence="1" id="KW-0732">Signal</keyword>